<dbReference type="Pfam" id="PF01142">
    <property type="entry name" value="TruD"/>
    <property type="match status" value="1"/>
</dbReference>
<evidence type="ECO:0000313" key="3">
    <source>
        <dbReference type="Proteomes" id="UP000076420"/>
    </source>
</evidence>
<dbReference type="KEGG" id="bgt:106051189"/>
<proteinExistence type="predicted"/>
<keyword evidence="1" id="KW-0819">tRNA processing</keyword>
<dbReference type="VEuPathDB" id="VectorBase:BGLB017389"/>
<evidence type="ECO:0000313" key="2">
    <source>
        <dbReference type="EnsemblMetazoa" id="BGLB017389-PA"/>
    </source>
</evidence>
<dbReference type="GO" id="GO:0008033">
    <property type="term" value="P:tRNA processing"/>
    <property type="evidence" value="ECO:0007669"/>
    <property type="project" value="UniProtKB-KW"/>
</dbReference>
<dbReference type="Proteomes" id="UP000076420">
    <property type="component" value="Unassembled WGS sequence"/>
</dbReference>
<dbReference type="GO" id="GO:0001522">
    <property type="term" value="P:pseudouridine synthesis"/>
    <property type="evidence" value="ECO:0007669"/>
    <property type="project" value="InterPro"/>
</dbReference>
<dbReference type="InterPro" id="IPR001656">
    <property type="entry name" value="PsdUridine_synth_TruD"/>
</dbReference>
<organism evidence="2 3">
    <name type="scientific">Biomphalaria glabrata</name>
    <name type="common">Bloodfluke planorb</name>
    <name type="synonym">Freshwater snail</name>
    <dbReference type="NCBI Taxonomy" id="6526"/>
    <lineage>
        <taxon>Eukaryota</taxon>
        <taxon>Metazoa</taxon>
        <taxon>Spiralia</taxon>
        <taxon>Lophotrochozoa</taxon>
        <taxon>Mollusca</taxon>
        <taxon>Gastropoda</taxon>
        <taxon>Heterobranchia</taxon>
        <taxon>Euthyneura</taxon>
        <taxon>Panpulmonata</taxon>
        <taxon>Hygrophila</taxon>
        <taxon>Lymnaeoidea</taxon>
        <taxon>Planorbidae</taxon>
        <taxon>Biomphalaria</taxon>
    </lineage>
</organism>
<protein>
    <submittedName>
        <fullName evidence="2">Uncharacterized protein</fullName>
    </submittedName>
</protein>
<dbReference type="PANTHER" id="PTHR13326:SF31">
    <property type="entry name" value="PSEUDOURIDYLATE SYNTHASE 7 HOMOLOG"/>
    <property type="match status" value="1"/>
</dbReference>
<accession>A0A2C9KC34</accession>
<sequence length="80" mass="9251">MKPRNVSLFIRVKEGLFQYAGTKDKRAKTTQEVTANRIHPKKLAFLNKMLRNMAVGNFRYVKEPLKLGQLSGNEFTIVLR</sequence>
<dbReference type="EnsemblMetazoa" id="BGLB017389-RA">
    <property type="protein sequence ID" value="BGLB017389-PA"/>
    <property type="gene ID" value="BGLB017389"/>
</dbReference>
<dbReference type="GO" id="GO:0005634">
    <property type="term" value="C:nucleus"/>
    <property type="evidence" value="ECO:0007669"/>
    <property type="project" value="TreeGrafter"/>
</dbReference>
<dbReference type="InterPro" id="IPR042214">
    <property type="entry name" value="TruD_catalytic"/>
</dbReference>
<dbReference type="VEuPathDB" id="VectorBase:BGLAX_052356"/>
<dbReference type="STRING" id="6526.A0A2C9KC34"/>
<evidence type="ECO:0000256" key="1">
    <source>
        <dbReference type="ARBA" id="ARBA00022694"/>
    </source>
</evidence>
<dbReference type="GO" id="GO:0009982">
    <property type="term" value="F:pseudouridine synthase activity"/>
    <property type="evidence" value="ECO:0007669"/>
    <property type="project" value="InterPro"/>
</dbReference>
<dbReference type="AlphaFoldDB" id="A0A2C9KC34"/>
<dbReference type="InterPro" id="IPR020103">
    <property type="entry name" value="PsdUridine_synth_cat_dom_sf"/>
</dbReference>
<dbReference type="SUPFAM" id="SSF55120">
    <property type="entry name" value="Pseudouridine synthase"/>
    <property type="match status" value="1"/>
</dbReference>
<gene>
    <name evidence="2" type="primary">106051189</name>
</gene>
<reference evidence="2" key="1">
    <citation type="submission" date="2020-05" db="UniProtKB">
        <authorList>
            <consortium name="EnsemblMetazoa"/>
        </authorList>
    </citation>
    <scope>IDENTIFICATION</scope>
    <source>
        <strain evidence="2">BB02</strain>
    </source>
</reference>
<dbReference type="GO" id="GO:0003723">
    <property type="term" value="F:RNA binding"/>
    <property type="evidence" value="ECO:0007669"/>
    <property type="project" value="InterPro"/>
</dbReference>
<name>A0A2C9KC34_BIOGL</name>
<dbReference type="PANTHER" id="PTHR13326">
    <property type="entry name" value="TRNA PSEUDOURIDINE SYNTHASE D"/>
    <property type="match status" value="1"/>
</dbReference>
<dbReference type="Gene3D" id="3.30.2350.20">
    <property type="entry name" value="TruD, catalytic domain"/>
    <property type="match status" value="1"/>
</dbReference>